<dbReference type="PANTHER" id="PTHR33207">
    <property type="entry name" value="F-BOX DOMAIN CONTAINING PROTEIN-RELATED"/>
    <property type="match status" value="1"/>
</dbReference>
<dbReference type="SUPFAM" id="SSF81383">
    <property type="entry name" value="F-box domain"/>
    <property type="match status" value="1"/>
</dbReference>
<dbReference type="AlphaFoldDB" id="A0AAV5BY45"/>
<reference evidence="2" key="1">
    <citation type="journal article" date="2018" name="DNA Res.">
        <title>Multiple hybrid de novo genome assembly of finger millet, an orphan allotetraploid crop.</title>
        <authorList>
            <person name="Hatakeyama M."/>
            <person name="Aluri S."/>
            <person name="Balachadran M.T."/>
            <person name="Sivarajan S.R."/>
            <person name="Patrignani A."/>
            <person name="Gruter S."/>
            <person name="Poveda L."/>
            <person name="Shimizu-Inatsugi R."/>
            <person name="Baeten J."/>
            <person name="Francoijs K.J."/>
            <person name="Nataraja K.N."/>
            <person name="Reddy Y.A.N."/>
            <person name="Phadnis S."/>
            <person name="Ravikumar R.L."/>
            <person name="Schlapbach R."/>
            <person name="Sreeman S.M."/>
            <person name="Shimizu K.K."/>
        </authorList>
    </citation>
    <scope>NUCLEOTIDE SEQUENCE</scope>
</reference>
<name>A0AAV5BY45_ELECO</name>
<dbReference type="EMBL" id="BQKI01000003">
    <property type="protein sequence ID" value="GJM90941.1"/>
    <property type="molecule type" value="Genomic_DNA"/>
</dbReference>
<protein>
    <recommendedName>
        <fullName evidence="1">F-box protein AT5G49610-like beta-propeller domain-containing protein</fullName>
    </recommendedName>
</protein>
<feature type="domain" description="F-box protein AT5G49610-like beta-propeller" evidence="1">
    <location>
        <begin position="250"/>
        <end position="311"/>
    </location>
</feature>
<evidence type="ECO:0000313" key="3">
    <source>
        <dbReference type="Proteomes" id="UP001054889"/>
    </source>
</evidence>
<evidence type="ECO:0000313" key="2">
    <source>
        <dbReference type="EMBL" id="GJM90941.1"/>
    </source>
</evidence>
<feature type="domain" description="F-box protein AT5G49610-like beta-propeller" evidence="1">
    <location>
        <begin position="180"/>
        <end position="232"/>
    </location>
</feature>
<organism evidence="2 3">
    <name type="scientific">Eleusine coracana subsp. coracana</name>
    <dbReference type="NCBI Taxonomy" id="191504"/>
    <lineage>
        <taxon>Eukaryota</taxon>
        <taxon>Viridiplantae</taxon>
        <taxon>Streptophyta</taxon>
        <taxon>Embryophyta</taxon>
        <taxon>Tracheophyta</taxon>
        <taxon>Spermatophyta</taxon>
        <taxon>Magnoliopsida</taxon>
        <taxon>Liliopsida</taxon>
        <taxon>Poales</taxon>
        <taxon>Poaceae</taxon>
        <taxon>PACMAD clade</taxon>
        <taxon>Chloridoideae</taxon>
        <taxon>Cynodonteae</taxon>
        <taxon>Eleusininae</taxon>
        <taxon>Eleusine</taxon>
    </lineage>
</organism>
<dbReference type="Proteomes" id="UP001054889">
    <property type="component" value="Unassembled WGS sequence"/>
</dbReference>
<evidence type="ECO:0000259" key="1">
    <source>
        <dbReference type="Pfam" id="PF23635"/>
    </source>
</evidence>
<dbReference type="Gene3D" id="1.20.1280.50">
    <property type="match status" value="1"/>
</dbReference>
<dbReference type="InterPro" id="IPR036047">
    <property type="entry name" value="F-box-like_dom_sf"/>
</dbReference>
<accession>A0AAV5BY45</accession>
<dbReference type="InterPro" id="IPR056594">
    <property type="entry name" value="AT5G49610-like_b-prop"/>
</dbReference>
<proteinExistence type="predicted"/>
<reference evidence="2" key="2">
    <citation type="submission" date="2021-12" db="EMBL/GenBank/DDBJ databases">
        <title>Resequencing data analysis of finger millet.</title>
        <authorList>
            <person name="Hatakeyama M."/>
            <person name="Aluri S."/>
            <person name="Balachadran M.T."/>
            <person name="Sivarajan S.R."/>
            <person name="Poveda L."/>
            <person name="Shimizu-Inatsugi R."/>
            <person name="Schlapbach R."/>
            <person name="Sreeman S.M."/>
            <person name="Shimizu K.K."/>
        </authorList>
    </citation>
    <scope>NUCLEOTIDE SEQUENCE</scope>
</reference>
<gene>
    <name evidence="2" type="primary">ga07268</name>
    <name evidence="2" type="ORF">PR202_ga07268</name>
</gene>
<keyword evidence="3" id="KW-1185">Reference proteome</keyword>
<dbReference type="Pfam" id="PF23635">
    <property type="entry name" value="Beta-prop_AT5G49610-like"/>
    <property type="match status" value="2"/>
</dbReference>
<comment type="caution">
    <text evidence="2">The sequence shown here is derived from an EMBL/GenBank/DDBJ whole genome shotgun (WGS) entry which is preliminary data.</text>
</comment>
<sequence length="318" mass="34691">MQTGSSNDEALPTNPPSPEAAISKVLNDDDLVGEILLRLDFPTCLVRAAASCKSWLRVASDPAVLCRFRNLHPPCLIGFYANTCYWSEEYQRPEFWAVRTAGTAASSQASPNTARRSRTRGFPALTNVVLELEPTSCHDDNKAITILPPSPPPPLPRPIMSRSRKILPDHDHDEIQCLDLDDSKFYILSTTTNKILVCDFLSSSISAVDLPIGVAENDDDARRSTVLSRGDGLCQSGDGSLLGVFCGRTNDDGVMIHAAGDGAKFVFLEMFRAVVFLDIATAQAEKVYEIGAEDEELFRVCPLTMMSPSPVFPLVKQG</sequence>